<keyword evidence="3" id="KW-1185">Reference proteome</keyword>
<name>A0ABX2WIV8_9MICO</name>
<evidence type="ECO:0000313" key="2">
    <source>
        <dbReference type="EMBL" id="OAZ41024.1"/>
    </source>
</evidence>
<evidence type="ECO:0000256" key="1">
    <source>
        <dbReference type="SAM" id="MobiDB-lite"/>
    </source>
</evidence>
<organism evidence="2 3">
    <name type="scientific">Microbacterium arborescens</name>
    <dbReference type="NCBI Taxonomy" id="33883"/>
    <lineage>
        <taxon>Bacteria</taxon>
        <taxon>Bacillati</taxon>
        <taxon>Actinomycetota</taxon>
        <taxon>Actinomycetes</taxon>
        <taxon>Micrococcales</taxon>
        <taxon>Microbacteriaceae</taxon>
        <taxon>Microbacterium</taxon>
    </lineage>
</organism>
<reference evidence="3" key="1">
    <citation type="submission" date="2016-06" db="EMBL/GenBank/DDBJ databases">
        <title>Genome sequencing of cellulolytic organisms.</title>
        <authorList>
            <person name="Bohra V."/>
            <person name="Dafale N.A."/>
            <person name="Purohit H.J."/>
        </authorList>
    </citation>
    <scope>NUCLEOTIDE SEQUENCE [LARGE SCALE GENOMIC DNA]</scope>
    <source>
        <strain evidence="3">ND21</strain>
    </source>
</reference>
<comment type="caution">
    <text evidence="2">The sequence shown here is derived from an EMBL/GenBank/DDBJ whole genome shotgun (WGS) entry which is preliminary data.</text>
</comment>
<accession>A0ABX2WIV8</accession>
<evidence type="ECO:0000313" key="3">
    <source>
        <dbReference type="Proteomes" id="UP000093918"/>
    </source>
</evidence>
<dbReference type="EMBL" id="LZEM01000018">
    <property type="protein sequence ID" value="OAZ41024.1"/>
    <property type="molecule type" value="Genomic_DNA"/>
</dbReference>
<protein>
    <submittedName>
        <fullName evidence="2">Uncharacterized protein</fullName>
    </submittedName>
</protein>
<dbReference type="Proteomes" id="UP000093918">
    <property type="component" value="Unassembled WGS sequence"/>
</dbReference>
<sequence>MSALWAGPSELGDPRPRSEAAEDQAGFTCQRHIRQHMTARCDIIMMSAVPFASRADRVRAMSVMGLIMTIRVRMCQTHQCLASFDDGM</sequence>
<feature type="region of interest" description="Disordered" evidence="1">
    <location>
        <begin position="1"/>
        <end position="25"/>
    </location>
</feature>
<proteinExistence type="predicted"/>
<gene>
    <name evidence="2" type="ORF">A9Z40_03550</name>
</gene>